<evidence type="ECO:0000256" key="2">
    <source>
        <dbReference type="ARBA" id="ARBA00022603"/>
    </source>
</evidence>
<keyword evidence="6" id="KW-1185">Reference proteome</keyword>
<evidence type="ECO:0000256" key="3">
    <source>
        <dbReference type="ARBA" id="ARBA00022679"/>
    </source>
</evidence>
<sequence>MEVNFGLTSEDYAKHRAGFPPQFFDRIQHFAIGTQNQKILDIGTGTGTLARGFARQKSIVTGLDVSQELIEQAKGLDAAENLHIDYVVGRAEEMNFAAQSFDCVTAGQCWHWFDRSTVARKIRSVLKPKGVLVIAHFDWLPIVGNLVDVTEKLILKYNSQWSMNGGTGVYPQWFTDVATAGFCDIESYTFDTLVTYTHEAWRGRIRASAGVGASLSPEKVEMFDGELKSIMAEQFPEDPQQILHRTFTLICRNSVD</sequence>
<accession>A0A5S9IPN7</accession>
<evidence type="ECO:0000313" key="5">
    <source>
        <dbReference type="EMBL" id="BBM84385.1"/>
    </source>
</evidence>
<dbReference type="RefSeq" id="WP_151968544.1">
    <property type="nucleotide sequence ID" value="NZ_AP019860.1"/>
</dbReference>
<dbReference type="GO" id="GO:0032259">
    <property type="term" value="P:methylation"/>
    <property type="evidence" value="ECO:0007669"/>
    <property type="project" value="UniProtKB-KW"/>
</dbReference>
<organism evidence="5 6">
    <name type="scientific">Uabimicrobium amorphum</name>
    <dbReference type="NCBI Taxonomy" id="2596890"/>
    <lineage>
        <taxon>Bacteria</taxon>
        <taxon>Pseudomonadati</taxon>
        <taxon>Planctomycetota</taxon>
        <taxon>Candidatus Uabimicrobiia</taxon>
        <taxon>Candidatus Uabimicrobiales</taxon>
        <taxon>Candidatus Uabimicrobiaceae</taxon>
        <taxon>Candidatus Uabimicrobium</taxon>
    </lineage>
</organism>
<dbReference type="GO" id="GO:0008757">
    <property type="term" value="F:S-adenosylmethionine-dependent methyltransferase activity"/>
    <property type="evidence" value="ECO:0007669"/>
    <property type="project" value="InterPro"/>
</dbReference>
<dbReference type="KEGG" id="uam:UABAM_02744"/>
<evidence type="ECO:0000259" key="4">
    <source>
        <dbReference type="Pfam" id="PF08241"/>
    </source>
</evidence>
<dbReference type="Gene3D" id="3.40.50.150">
    <property type="entry name" value="Vaccinia Virus protein VP39"/>
    <property type="match status" value="1"/>
</dbReference>
<keyword evidence="3 5" id="KW-0808">Transferase</keyword>
<name>A0A5S9IPN7_UABAM</name>
<dbReference type="InterPro" id="IPR013216">
    <property type="entry name" value="Methyltransf_11"/>
</dbReference>
<dbReference type="OrthoDB" id="9797252at2"/>
<dbReference type="InterPro" id="IPR029063">
    <property type="entry name" value="SAM-dependent_MTases_sf"/>
</dbReference>
<feature type="domain" description="Methyltransferase type 11" evidence="4">
    <location>
        <begin position="40"/>
        <end position="134"/>
    </location>
</feature>
<evidence type="ECO:0000256" key="1">
    <source>
        <dbReference type="ARBA" id="ARBA00008361"/>
    </source>
</evidence>
<comment type="similarity">
    <text evidence="1">Belongs to the methyltransferase superfamily.</text>
</comment>
<keyword evidence="2 5" id="KW-0489">Methyltransferase</keyword>
<dbReference type="PANTHER" id="PTHR44942">
    <property type="entry name" value="METHYLTRANSF_11 DOMAIN-CONTAINING PROTEIN"/>
    <property type="match status" value="1"/>
</dbReference>
<dbReference type="PANTHER" id="PTHR44942:SF4">
    <property type="entry name" value="METHYLTRANSFERASE TYPE 11 DOMAIN-CONTAINING PROTEIN"/>
    <property type="match status" value="1"/>
</dbReference>
<gene>
    <name evidence="5" type="ORF">UABAM_02744</name>
</gene>
<dbReference type="InterPro" id="IPR051052">
    <property type="entry name" value="Diverse_substrate_MTase"/>
</dbReference>
<dbReference type="Pfam" id="PF08241">
    <property type="entry name" value="Methyltransf_11"/>
    <property type="match status" value="1"/>
</dbReference>
<dbReference type="AlphaFoldDB" id="A0A5S9IPN7"/>
<evidence type="ECO:0000313" key="6">
    <source>
        <dbReference type="Proteomes" id="UP000326354"/>
    </source>
</evidence>
<dbReference type="EMBL" id="AP019860">
    <property type="protein sequence ID" value="BBM84385.1"/>
    <property type="molecule type" value="Genomic_DNA"/>
</dbReference>
<dbReference type="SUPFAM" id="SSF53335">
    <property type="entry name" value="S-adenosyl-L-methionine-dependent methyltransferases"/>
    <property type="match status" value="1"/>
</dbReference>
<protein>
    <submittedName>
        <fullName evidence="5">Methyltransferase type 11</fullName>
    </submittedName>
</protein>
<dbReference type="CDD" id="cd02440">
    <property type="entry name" value="AdoMet_MTases"/>
    <property type="match status" value="1"/>
</dbReference>
<proteinExistence type="inferred from homology"/>
<reference evidence="5 6" key="1">
    <citation type="submission" date="2019-08" db="EMBL/GenBank/DDBJ databases">
        <title>Complete genome sequence of Candidatus Uab amorphum.</title>
        <authorList>
            <person name="Shiratori T."/>
            <person name="Suzuki S."/>
            <person name="Kakizawa Y."/>
            <person name="Ishida K."/>
        </authorList>
    </citation>
    <scope>NUCLEOTIDE SEQUENCE [LARGE SCALE GENOMIC DNA]</scope>
    <source>
        <strain evidence="5 6">SRT547</strain>
    </source>
</reference>
<dbReference type="Proteomes" id="UP000326354">
    <property type="component" value="Chromosome"/>
</dbReference>